<reference evidence="2" key="1">
    <citation type="submission" date="2020-11" db="EMBL/GenBank/DDBJ databases">
        <authorList>
            <consortium name="DOE Joint Genome Institute"/>
            <person name="Ahrendt S."/>
            <person name="Riley R."/>
            <person name="Andreopoulos W."/>
            <person name="Labutti K."/>
            <person name="Pangilinan J."/>
            <person name="Ruiz-Duenas F.J."/>
            <person name="Barrasa J.M."/>
            <person name="Sanchez-Garcia M."/>
            <person name="Camarero S."/>
            <person name="Miyauchi S."/>
            <person name="Serrano A."/>
            <person name="Linde D."/>
            <person name="Babiker R."/>
            <person name="Drula E."/>
            <person name="Ayuso-Fernandez I."/>
            <person name="Pacheco R."/>
            <person name="Padilla G."/>
            <person name="Ferreira P."/>
            <person name="Barriuso J."/>
            <person name="Kellner H."/>
            <person name="Castanera R."/>
            <person name="Alfaro M."/>
            <person name="Ramirez L."/>
            <person name="Pisabarro A.G."/>
            <person name="Kuo A."/>
            <person name="Tritt A."/>
            <person name="Lipzen A."/>
            <person name="He G."/>
            <person name="Yan M."/>
            <person name="Ng V."/>
            <person name="Cullen D."/>
            <person name="Martin F."/>
            <person name="Rosso M.-N."/>
            <person name="Henrissat B."/>
            <person name="Hibbett D."/>
            <person name="Martinez A.T."/>
            <person name="Grigoriev I.V."/>
        </authorList>
    </citation>
    <scope>NUCLEOTIDE SEQUENCE</scope>
    <source>
        <strain evidence="2">MF-IS2</strain>
    </source>
</reference>
<dbReference type="Gene3D" id="3.80.10.10">
    <property type="entry name" value="Ribonuclease Inhibitor"/>
    <property type="match status" value="1"/>
</dbReference>
<keyword evidence="3" id="KW-1185">Reference proteome</keyword>
<protein>
    <recommendedName>
        <fullName evidence="4">F-box domain-containing protein</fullName>
    </recommendedName>
</protein>
<dbReference type="InterPro" id="IPR032675">
    <property type="entry name" value="LRR_dom_sf"/>
</dbReference>
<dbReference type="SUPFAM" id="SSF52047">
    <property type="entry name" value="RNI-like"/>
    <property type="match status" value="1"/>
</dbReference>
<keyword evidence="1" id="KW-1133">Transmembrane helix</keyword>
<gene>
    <name evidence="2" type="ORF">P691DRAFT_776735</name>
</gene>
<evidence type="ECO:0000256" key="1">
    <source>
        <dbReference type="SAM" id="Phobius"/>
    </source>
</evidence>
<organism evidence="2 3">
    <name type="scientific">Macrolepiota fuliginosa MF-IS2</name>
    <dbReference type="NCBI Taxonomy" id="1400762"/>
    <lineage>
        <taxon>Eukaryota</taxon>
        <taxon>Fungi</taxon>
        <taxon>Dikarya</taxon>
        <taxon>Basidiomycota</taxon>
        <taxon>Agaricomycotina</taxon>
        <taxon>Agaricomycetes</taxon>
        <taxon>Agaricomycetidae</taxon>
        <taxon>Agaricales</taxon>
        <taxon>Agaricineae</taxon>
        <taxon>Agaricaceae</taxon>
        <taxon>Macrolepiota</taxon>
    </lineage>
</organism>
<evidence type="ECO:0000313" key="2">
    <source>
        <dbReference type="EMBL" id="KAF9446609.1"/>
    </source>
</evidence>
<dbReference type="Proteomes" id="UP000807342">
    <property type="component" value="Unassembled WGS sequence"/>
</dbReference>
<accession>A0A9P5XAA3</accession>
<keyword evidence="1" id="KW-0812">Transmembrane</keyword>
<sequence length="492" mass="55245">MLASFSTLPDDIIYVLGKSLNEQSPADAHTVMLICKRTQAVLLPIIYSSVYLRNVRHCLHTLRYLQKYPYVASYIRRLAVNPLANTKNNSAQSSEATEEWVARTLEELASSFTHLIDFSWDGSCLPKSKTFWQTLRQECPELGFISTAISQQDPYSWGDTTDFLKLEGLQGFSVKIKDSPDSTKPPQYLSAFPPAFWDMIHPCRSPKLRLLSFESDLLRSFNFNLLFTMCLPSLLALTIAGFVFIDFAASDFITFTQSAPSLQHLQISPVGRIPWHKINLSHIRHYGGNIYSVLTGAADWPSLQSLDISCFPLSIERMSNFLRKSSVLPSLKSLKLRLTSEDLISTSSNSNFYGDGDPAFFLLPAMARCYPTLKDLDLVSSSGSTVPWESMFLSLGDLPMLTNFYLTQVPPRFGGCILETATAALTANPNIEQVRVRRSTGPWHQTLDCKIGEKVYLRYISRQPPIVTVHHINYVGDEPRVSSSRLLVPCLS</sequence>
<name>A0A9P5XAA3_9AGAR</name>
<feature type="transmembrane region" description="Helical" evidence="1">
    <location>
        <begin position="223"/>
        <end position="245"/>
    </location>
</feature>
<dbReference type="OrthoDB" id="3031038at2759"/>
<dbReference type="AlphaFoldDB" id="A0A9P5XAA3"/>
<evidence type="ECO:0000313" key="3">
    <source>
        <dbReference type="Proteomes" id="UP000807342"/>
    </source>
</evidence>
<comment type="caution">
    <text evidence="2">The sequence shown here is derived from an EMBL/GenBank/DDBJ whole genome shotgun (WGS) entry which is preliminary data.</text>
</comment>
<keyword evidence="1" id="KW-0472">Membrane</keyword>
<proteinExistence type="predicted"/>
<evidence type="ECO:0008006" key="4">
    <source>
        <dbReference type="Google" id="ProtNLM"/>
    </source>
</evidence>
<dbReference type="EMBL" id="MU151237">
    <property type="protein sequence ID" value="KAF9446609.1"/>
    <property type="molecule type" value="Genomic_DNA"/>
</dbReference>